<keyword evidence="3" id="KW-1185">Reference proteome</keyword>
<feature type="region of interest" description="Disordered" evidence="1">
    <location>
        <begin position="42"/>
        <end position="73"/>
    </location>
</feature>
<dbReference type="KEGG" id="rhg:EXZ61_04930"/>
<sequence length="101" mass="11486">MQQSLEKRVSALEKSAPQADKVIFIILVGMGEVGMEITHIRDNHGNQWNRRPEETEEAFKDRAKSETPRKDNQAVMLFGEIAHMGHWRDTVGQTVGTIQNN</sequence>
<proteinExistence type="predicted"/>
<dbReference type="Proteomes" id="UP000317365">
    <property type="component" value="Chromosome"/>
</dbReference>
<name>A0A515ELN0_9BURK</name>
<reference evidence="3" key="2">
    <citation type="journal article" date="2020" name="Int. J. Syst. Evol. Microbiol.">
        <title>Genomic insights into a novel species Rhodoferax aquaticus sp. nov., isolated from freshwater.</title>
        <authorList>
            <person name="Li T."/>
            <person name="Zhuo Y."/>
            <person name="Jin C.Z."/>
            <person name="Wu X."/>
            <person name="Ko S.R."/>
            <person name="Jin F.J."/>
            <person name="Ahn C.Y."/>
            <person name="Oh H.M."/>
            <person name="Lee H.G."/>
            <person name="Jin L."/>
        </authorList>
    </citation>
    <scope>NUCLEOTIDE SEQUENCE [LARGE SCALE GENOMIC DNA]</scope>
    <source>
        <strain evidence="3">Gr-4</strain>
    </source>
</reference>
<dbReference type="RefSeq" id="WP_142809593.1">
    <property type="nucleotide sequence ID" value="NZ_CP036282.1"/>
</dbReference>
<dbReference type="AlphaFoldDB" id="A0A515ELN0"/>
<organism evidence="2 3">
    <name type="scientific">Rhodoferax aquaticus</name>
    <dbReference type="NCBI Taxonomy" id="2527691"/>
    <lineage>
        <taxon>Bacteria</taxon>
        <taxon>Pseudomonadati</taxon>
        <taxon>Pseudomonadota</taxon>
        <taxon>Betaproteobacteria</taxon>
        <taxon>Burkholderiales</taxon>
        <taxon>Comamonadaceae</taxon>
        <taxon>Rhodoferax</taxon>
    </lineage>
</organism>
<evidence type="ECO:0000313" key="3">
    <source>
        <dbReference type="Proteomes" id="UP000317365"/>
    </source>
</evidence>
<evidence type="ECO:0000313" key="2">
    <source>
        <dbReference type="EMBL" id="QDL53573.1"/>
    </source>
</evidence>
<evidence type="ECO:0000256" key="1">
    <source>
        <dbReference type="SAM" id="MobiDB-lite"/>
    </source>
</evidence>
<protein>
    <submittedName>
        <fullName evidence="2">Uncharacterized protein</fullName>
    </submittedName>
</protein>
<accession>A0A515ELN0</accession>
<dbReference type="EMBL" id="CP036282">
    <property type="protein sequence ID" value="QDL53573.1"/>
    <property type="molecule type" value="Genomic_DNA"/>
</dbReference>
<feature type="compositionally biased region" description="Basic and acidic residues" evidence="1">
    <location>
        <begin position="42"/>
        <end position="72"/>
    </location>
</feature>
<reference evidence="3" key="1">
    <citation type="submission" date="2019-02" db="EMBL/GenBank/DDBJ databases">
        <title>Complete genome sequence of Rhodoferax sp. Gr-4.</title>
        <authorList>
            <person name="Jin L."/>
        </authorList>
    </citation>
    <scope>NUCLEOTIDE SEQUENCE [LARGE SCALE GENOMIC DNA]</scope>
    <source>
        <strain evidence="3">Gr-4</strain>
    </source>
</reference>
<gene>
    <name evidence="2" type="ORF">EXZ61_04930</name>
</gene>